<dbReference type="PANTHER" id="PTHR46825:SF9">
    <property type="entry name" value="BETA-LACTAMASE-RELATED DOMAIN-CONTAINING PROTEIN"/>
    <property type="match status" value="1"/>
</dbReference>
<sequence>MTIEKRRIAIKGILAGVVSPLIPACAAPPSSPKAIARGDFSKIIAYLQHRITHDMQDQHLTGLSIALVNDQTLTWTQGFGWADQAAGIPASSQTVYRVGSITKLSTVTAALQVAERGQLNLDAPIQQVLPEFHIGSRFTESNITPRQLMSHHAGLPRDLARGMWGETTGDFKAVLDYLRDSELSYPPGQVFSYSNLGLSVLGAAIERLAKRPCRTRGTHRTATSGHGNRLHFRAITHLALPEQSLCKRPRDAGTRLA</sequence>
<dbReference type="InterPro" id="IPR050491">
    <property type="entry name" value="AmpC-like"/>
</dbReference>
<proteinExistence type="predicted"/>
<feature type="domain" description="Beta-lactamase-related" evidence="2">
    <location>
        <begin position="48"/>
        <end position="212"/>
    </location>
</feature>
<gene>
    <name evidence="3" type="ORF">IPJ38_23115</name>
</gene>
<dbReference type="AlphaFoldDB" id="A0A935K6I0"/>
<evidence type="ECO:0000259" key="2">
    <source>
        <dbReference type="Pfam" id="PF00144"/>
    </source>
</evidence>
<dbReference type="EMBL" id="JADJMS010000052">
    <property type="protein sequence ID" value="MBK7417539.1"/>
    <property type="molecule type" value="Genomic_DNA"/>
</dbReference>
<dbReference type="InterPro" id="IPR001466">
    <property type="entry name" value="Beta-lactam-related"/>
</dbReference>
<protein>
    <submittedName>
        <fullName evidence="3">Beta-lactamase family protein</fullName>
    </submittedName>
</protein>
<evidence type="ECO:0000256" key="1">
    <source>
        <dbReference type="SAM" id="SignalP"/>
    </source>
</evidence>
<evidence type="ECO:0000313" key="3">
    <source>
        <dbReference type="EMBL" id="MBK7417539.1"/>
    </source>
</evidence>
<dbReference type="Proteomes" id="UP000739411">
    <property type="component" value="Unassembled WGS sequence"/>
</dbReference>
<dbReference type="InterPro" id="IPR012338">
    <property type="entry name" value="Beta-lactam/transpept-like"/>
</dbReference>
<accession>A0A935K6I0</accession>
<keyword evidence="1" id="KW-0732">Signal</keyword>
<dbReference type="SUPFAM" id="SSF56601">
    <property type="entry name" value="beta-lactamase/transpeptidase-like"/>
    <property type="match status" value="1"/>
</dbReference>
<name>A0A935K6I0_9RHOO</name>
<dbReference type="Gene3D" id="3.40.710.10">
    <property type="entry name" value="DD-peptidase/beta-lactamase superfamily"/>
    <property type="match status" value="1"/>
</dbReference>
<reference evidence="3 4" key="1">
    <citation type="submission" date="2020-10" db="EMBL/GenBank/DDBJ databases">
        <title>Connecting structure to function with the recovery of over 1000 high-quality activated sludge metagenome-assembled genomes encoding full-length rRNA genes using long-read sequencing.</title>
        <authorList>
            <person name="Singleton C.M."/>
            <person name="Petriglieri F."/>
            <person name="Kristensen J.M."/>
            <person name="Kirkegaard R.H."/>
            <person name="Michaelsen T.Y."/>
            <person name="Andersen M.H."/>
            <person name="Karst S.M."/>
            <person name="Dueholm M.S."/>
            <person name="Nielsen P.H."/>
            <person name="Albertsen M."/>
        </authorList>
    </citation>
    <scope>NUCLEOTIDE SEQUENCE [LARGE SCALE GENOMIC DNA]</scope>
    <source>
        <strain evidence="3">EsbW_18-Q3-R4-48_BATAC.463</strain>
    </source>
</reference>
<comment type="caution">
    <text evidence="3">The sequence shown here is derived from an EMBL/GenBank/DDBJ whole genome shotgun (WGS) entry which is preliminary data.</text>
</comment>
<evidence type="ECO:0000313" key="4">
    <source>
        <dbReference type="Proteomes" id="UP000739411"/>
    </source>
</evidence>
<dbReference type="PANTHER" id="PTHR46825">
    <property type="entry name" value="D-ALANYL-D-ALANINE-CARBOXYPEPTIDASE/ENDOPEPTIDASE AMPH"/>
    <property type="match status" value="1"/>
</dbReference>
<dbReference type="Pfam" id="PF00144">
    <property type="entry name" value="Beta-lactamase"/>
    <property type="match status" value="1"/>
</dbReference>
<feature type="signal peptide" evidence="1">
    <location>
        <begin position="1"/>
        <end position="26"/>
    </location>
</feature>
<organism evidence="3 4">
    <name type="scientific">Candidatus Dechloromonas phosphorivorans</name>
    <dbReference type="NCBI Taxonomy" id="2899244"/>
    <lineage>
        <taxon>Bacteria</taxon>
        <taxon>Pseudomonadati</taxon>
        <taxon>Pseudomonadota</taxon>
        <taxon>Betaproteobacteria</taxon>
        <taxon>Rhodocyclales</taxon>
        <taxon>Azonexaceae</taxon>
        <taxon>Dechloromonas</taxon>
    </lineage>
</organism>
<feature type="chain" id="PRO_5037520015" evidence="1">
    <location>
        <begin position="27"/>
        <end position="257"/>
    </location>
</feature>